<dbReference type="Proteomes" id="UP000009173">
    <property type="component" value="Chromosome"/>
</dbReference>
<dbReference type="RefSeq" id="WP_011792741.1">
    <property type="nucleotide sequence ID" value="NC_008751.1"/>
</dbReference>
<dbReference type="Gene3D" id="3.40.30.10">
    <property type="entry name" value="Glutaredoxin"/>
    <property type="match status" value="1"/>
</dbReference>
<organism evidence="3 4">
    <name type="scientific">Nitratidesulfovibrio vulgaris (strain DP4)</name>
    <name type="common">Desulfovibrio vulgaris</name>
    <dbReference type="NCBI Taxonomy" id="391774"/>
    <lineage>
        <taxon>Bacteria</taxon>
        <taxon>Pseudomonadati</taxon>
        <taxon>Thermodesulfobacteriota</taxon>
        <taxon>Desulfovibrionia</taxon>
        <taxon>Desulfovibrionales</taxon>
        <taxon>Desulfovibrionaceae</taxon>
        <taxon>Nitratidesulfovibrio</taxon>
    </lineage>
</organism>
<dbReference type="Gene3D" id="1.50.10.10">
    <property type="match status" value="1"/>
</dbReference>
<dbReference type="Pfam" id="PF03190">
    <property type="entry name" value="Thioredox_DsbH"/>
    <property type="match status" value="1"/>
</dbReference>
<dbReference type="InterPro" id="IPR024705">
    <property type="entry name" value="Ssp411"/>
</dbReference>
<dbReference type="InterPro" id="IPR012341">
    <property type="entry name" value="6hp_glycosidase-like_sf"/>
</dbReference>
<name>A0A0H3AA88_NITV4</name>
<sequence length="715" mass="77701">MTDPRTPLQTTGPNRLATAPSPYLRQHAHNPVDWHPWGEAALALARERDVPLFVSVGYSTCHWCHVMAHESFEDAEVAQALNEGFVCVKVDREERPDIDALYMNACQMLTGTGGWPLTIFALPDGTPFFAATYLPKRSRGGRAGLLDLIPRVRDIYATRRADVEASAADIAKAMRERAAELLQSPPDGRTPAAGTLRAAFNDLVANFDTAHGGFGGAPKFPSPHLLLFLLRHGRRTGDSRSQDMALATLRGMLRGGLWDRLGGGIHRYSTDARWLLPHFEKMLHDQAMFMLATAETWLATREDDMREAALATADYILRDMALSGGGLAAAEDADSLTPEGKRREGAFYTFTFDEVREAAGDNADLAVRLFGITGEGNIADESTGRREGHNVLHLPLGDDAATTLGIDADELAFRHDDILAGLRSLRATRRRPHRDDKLLTDWNGLAIAALARCGHVFDAPHLTDAAASLADAVLTLQHTPDGGLLHSRFEGTGSTPGFLDDYAFVIWGLLELYTATNQPQWLEEAIRLQHAQDDRFLDPVDGGYWHTPADAPRTAALRLKEARDGALPSGNAAALLNLLRLARLLGDASYEEKAHGLIRAFASQVRHNPLGAAMFLCGVDFALTGGRLVIIAGEAQAPDTEAMLDAVRRSYSPNTVMHLRDGNTAERLAMLAPFTSHLAPIDGKTTAWLCQDNACSAPIQDPAALAERLAGARPL</sequence>
<dbReference type="InterPro" id="IPR036249">
    <property type="entry name" value="Thioredoxin-like_sf"/>
</dbReference>
<dbReference type="EMBL" id="CP000527">
    <property type="protein sequence ID" value="ABM29260.1"/>
    <property type="molecule type" value="Genomic_DNA"/>
</dbReference>
<evidence type="ECO:0000259" key="2">
    <source>
        <dbReference type="Pfam" id="PF03190"/>
    </source>
</evidence>
<dbReference type="InterPro" id="IPR008928">
    <property type="entry name" value="6-hairpin_glycosidase_sf"/>
</dbReference>
<dbReference type="InterPro" id="IPR004879">
    <property type="entry name" value="Ssp411-like_TRX"/>
</dbReference>
<reference evidence="4" key="1">
    <citation type="journal article" date="2009" name="Environ. Microbiol.">
        <title>Contribution of mobile genetic elements to Desulfovibrio vulgaris genome plasticity.</title>
        <authorList>
            <person name="Walker C.B."/>
            <person name="Stolyar S."/>
            <person name="Chivian D."/>
            <person name="Pinel N."/>
            <person name="Gabster J.A."/>
            <person name="Dehal P.S."/>
            <person name="He Z."/>
            <person name="Yang Z.K."/>
            <person name="Yen H.C."/>
            <person name="Zhou J."/>
            <person name="Wall J.D."/>
            <person name="Hazen T.C."/>
            <person name="Arkin A.P."/>
            <person name="Stahl D.A."/>
        </authorList>
    </citation>
    <scope>NUCLEOTIDE SEQUENCE [LARGE SCALE GENOMIC DNA]</scope>
    <source>
        <strain evidence="4">DP4</strain>
    </source>
</reference>
<dbReference type="PIRSF" id="PIRSF006402">
    <property type="entry name" value="UCP006402_thioredoxin"/>
    <property type="match status" value="1"/>
</dbReference>
<feature type="region of interest" description="Disordered" evidence="1">
    <location>
        <begin position="1"/>
        <end position="22"/>
    </location>
</feature>
<dbReference type="PANTHER" id="PTHR42899">
    <property type="entry name" value="SPERMATOGENESIS-ASSOCIATED PROTEIN 20"/>
    <property type="match status" value="1"/>
</dbReference>
<evidence type="ECO:0000313" key="4">
    <source>
        <dbReference type="Proteomes" id="UP000009173"/>
    </source>
</evidence>
<dbReference type="AlphaFoldDB" id="A0A0H3AA88"/>
<dbReference type="CDD" id="cd02955">
    <property type="entry name" value="SSP411"/>
    <property type="match status" value="1"/>
</dbReference>
<evidence type="ECO:0000313" key="3">
    <source>
        <dbReference type="EMBL" id="ABM29260.1"/>
    </source>
</evidence>
<feature type="domain" description="Spermatogenesis-associated protein 20-like TRX" evidence="2">
    <location>
        <begin position="14"/>
        <end position="174"/>
    </location>
</feature>
<dbReference type="SUPFAM" id="SSF48208">
    <property type="entry name" value="Six-hairpin glycosidases"/>
    <property type="match status" value="1"/>
</dbReference>
<dbReference type="HOGENOM" id="CLU_014051_4_1_7"/>
<accession>A0A0H3AA88</accession>
<protein>
    <recommendedName>
        <fullName evidence="2">Spermatogenesis-associated protein 20-like TRX domain-containing protein</fullName>
    </recommendedName>
</protein>
<gene>
    <name evidence="3" type="ordered locus">Dvul_2244</name>
</gene>
<dbReference type="PANTHER" id="PTHR42899:SF1">
    <property type="entry name" value="SPERMATOGENESIS-ASSOCIATED PROTEIN 20"/>
    <property type="match status" value="1"/>
</dbReference>
<dbReference type="GO" id="GO:0005975">
    <property type="term" value="P:carbohydrate metabolic process"/>
    <property type="evidence" value="ECO:0007669"/>
    <property type="project" value="InterPro"/>
</dbReference>
<evidence type="ECO:0000256" key="1">
    <source>
        <dbReference type="SAM" id="MobiDB-lite"/>
    </source>
</evidence>
<dbReference type="KEGG" id="dvl:Dvul_2244"/>
<proteinExistence type="predicted"/>
<dbReference type="SUPFAM" id="SSF52833">
    <property type="entry name" value="Thioredoxin-like"/>
    <property type="match status" value="1"/>
</dbReference>